<name>A0A8J7Z796_9CYAN</name>
<dbReference type="EMBL" id="WVIE01000026">
    <property type="protein sequence ID" value="NDJ19211.1"/>
    <property type="molecule type" value="Genomic_DNA"/>
</dbReference>
<dbReference type="RefSeq" id="WP_162424738.1">
    <property type="nucleotide sequence ID" value="NZ_WVIE01000026.1"/>
</dbReference>
<reference evidence="1" key="1">
    <citation type="submission" date="2019-12" db="EMBL/GenBank/DDBJ databases">
        <title>High-Quality draft genome sequences of three cyanobacteria isolated from the limestone walls of the Old Cathedral of Coimbra.</title>
        <authorList>
            <person name="Tiago I."/>
            <person name="Soares F."/>
            <person name="Portugal A."/>
        </authorList>
    </citation>
    <scope>NUCLEOTIDE SEQUENCE</scope>
    <source>
        <strain evidence="1">A</strain>
    </source>
</reference>
<dbReference type="Proteomes" id="UP000646053">
    <property type="component" value="Unassembled WGS sequence"/>
</dbReference>
<gene>
    <name evidence="1" type="ORF">GS601_18270</name>
</gene>
<protein>
    <submittedName>
        <fullName evidence="1">Uncharacterized protein</fullName>
    </submittedName>
</protein>
<keyword evidence="2" id="KW-1185">Reference proteome</keyword>
<accession>A0A8J7Z796</accession>
<evidence type="ECO:0000313" key="1">
    <source>
        <dbReference type="EMBL" id="NDJ19211.1"/>
    </source>
</evidence>
<sequence length="73" mass="8192">MASNVSNLQFSNSAVLDPHLTTAATLATSLEKMKTLYQADQQAKLLNLQAETETLLHRLQELKQQRTEEMAHP</sequence>
<proteinExistence type="predicted"/>
<organism evidence="1 2">
    <name type="scientific">Myxacorys almedinensis A</name>
    <dbReference type="NCBI Taxonomy" id="2690445"/>
    <lineage>
        <taxon>Bacteria</taxon>
        <taxon>Bacillati</taxon>
        <taxon>Cyanobacteriota</taxon>
        <taxon>Cyanophyceae</taxon>
        <taxon>Leptolyngbyales</taxon>
        <taxon>Leptolyngbyaceae</taxon>
        <taxon>Myxacorys</taxon>
        <taxon>Myxacorys almedinensis</taxon>
    </lineage>
</organism>
<dbReference type="AlphaFoldDB" id="A0A8J7Z796"/>
<comment type="caution">
    <text evidence="1">The sequence shown here is derived from an EMBL/GenBank/DDBJ whole genome shotgun (WGS) entry which is preliminary data.</text>
</comment>
<evidence type="ECO:0000313" key="2">
    <source>
        <dbReference type="Proteomes" id="UP000646053"/>
    </source>
</evidence>